<feature type="region of interest" description="Disordered" evidence="2">
    <location>
        <begin position="498"/>
        <end position="538"/>
    </location>
</feature>
<dbReference type="EMBL" id="JAEHOD010000029">
    <property type="protein sequence ID" value="KAG2444148.1"/>
    <property type="molecule type" value="Genomic_DNA"/>
</dbReference>
<feature type="region of interest" description="Disordered" evidence="2">
    <location>
        <begin position="744"/>
        <end position="763"/>
    </location>
</feature>
<keyword evidence="1" id="KW-0175">Coiled coil</keyword>
<dbReference type="OrthoDB" id="550674at2759"/>
<feature type="region of interest" description="Disordered" evidence="2">
    <location>
        <begin position="988"/>
        <end position="1015"/>
    </location>
</feature>
<dbReference type="AlphaFoldDB" id="A0A835WB95"/>
<feature type="coiled-coil region" evidence="1">
    <location>
        <begin position="251"/>
        <end position="285"/>
    </location>
</feature>
<accession>A0A835WB95</accession>
<evidence type="ECO:0000256" key="1">
    <source>
        <dbReference type="SAM" id="Coils"/>
    </source>
</evidence>
<evidence type="ECO:0000313" key="4">
    <source>
        <dbReference type="Proteomes" id="UP000613740"/>
    </source>
</evidence>
<feature type="region of interest" description="Disordered" evidence="2">
    <location>
        <begin position="861"/>
        <end position="910"/>
    </location>
</feature>
<sequence length="1157" mass="118745">MAFSGPERGLAGLQRRRLQAELAETDGICSGSSKLAQARSQQAQYLLSAYRASAYRPALRASATAALTAARIPVPGSSNSQLLLQGLLLDGESEPDVVSEACEPEEQQEAVVVDAAANVQPQPAQQSAPVAQPPESQLNECRRHGELQASKVLPKLAGTAAEAKDVPTSGLRVRAPAPKPPQPAAAPPEPPPAAPSLPEESWKGLLLSLRRFHKAAEQVEVRSRSGSASGSAAAAAATPAPAGVAASKLRMALHQERNKPIEQELESAREELQEALEQLPVHRVAQALVASPASALSDAAAAGHSGLDGLGAPRASLFGNILGPSACAASRAHMLIAAHWRLAGHCMEQESALHHKSLEFNDEASVVRALEAFNRASQQRLRGRMAMAELTDALLQHSGLPALPVLELTAVADALAHLWVDAAPAMTCAPTQAAQVAGGDGDGAAGAAAGAGGLRPAAACPCAVSLELVARLVRLCADEVAAQRDKWALEEMARRRRARQADSGGGSDASLSTMPPQRRRLGQRSGAGLEPVDDDDDDAQQAFTIDGLAHMIVAMHLNTITKADTCVLSGSSSSKGSLAKRWMDEYCSALKRPWGEAETVGDLYRVCVHRVRDQLPSLLKATAAAGAGAGASAPSASGGGVQALQPWLPAALIAGAGCGLGVPAAAADGGGQGGSVRSASAGTTHRSTALRVAIARAMTDVAVNGRRLSLLVTCDMLPHLAALTAVVGTLRDRGLPHPDALLAPEAAAGGGGDGSRQRGSAVKGAHSVGRAALQGYGPLFLRFSKGTAAGSSTAAAQGPAGTAAAADTAIALQVLLVPGDAKAAREVCWTCAAVHGKVGTPSSEVAGKRNVIELPVGGLSAFDPKSSPSQADADGEEAVPAVAAAPKQHQQAQQQRGKGKGAQTPQVPAPALDSAHAKLLQQYRQQLKDCVQQFGCVRLVCPGFEALYAAALVLAQVGAELRAEHDPATGPCPVLDALPRPGSVPAALHGSTRRGSSSAIANGRRQLPTAAAGAAAGTRSGGDACLQPGWPLHHAVSAAVDAVTAHTLDCSVSMDPDADRQAAGRGRVPADWQCRRRHAVNKEVCRLLGLLNNQSHAWTAPVGNRSADGRPGAAAVPRKAQAAAAAARQLSPGELSWAEDYHLELLVLLRRDEGQQR</sequence>
<gene>
    <name evidence="3" type="ORF">HYH02_009087</name>
</gene>
<feature type="region of interest" description="Disordered" evidence="2">
    <location>
        <begin position="149"/>
        <end position="199"/>
    </location>
</feature>
<proteinExistence type="predicted"/>
<keyword evidence="4" id="KW-1185">Reference proteome</keyword>
<evidence type="ECO:0000256" key="2">
    <source>
        <dbReference type="SAM" id="MobiDB-lite"/>
    </source>
</evidence>
<evidence type="ECO:0000313" key="3">
    <source>
        <dbReference type="EMBL" id="KAG2444148.1"/>
    </source>
</evidence>
<comment type="caution">
    <text evidence="3">The sequence shown here is derived from an EMBL/GenBank/DDBJ whole genome shotgun (WGS) entry which is preliminary data.</text>
</comment>
<reference evidence="3" key="1">
    <citation type="journal article" date="2020" name="bioRxiv">
        <title>Comparative genomics of Chlamydomonas.</title>
        <authorList>
            <person name="Craig R.J."/>
            <person name="Hasan A.R."/>
            <person name="Ness R.W."/>
            <person name="Keightley P.D."/>
        </authorList>
    </citation>
    <scope>NUCLEOTIDE SEQUENCE</scope>
    <source>
        <strain evidence="3">CCAP 11/173</strain>
    </source>
</reference>
<feature type="compositionally biased region" description="Pro residues" evidence="2">
    <location>
        <begin position="177"/>
        <end position="195"/>
    </location>
</feature>
<organism evidence="3 4">
    <name type="scientific">Chlamydomonas schloesseri</name>
    <dbReference type="NCBI Taxonomy" id="2026947"/>
    <lineage>
        <taxon>Eukaryota</taxon>
        <taxon>Viridiplantae</taxon>
        <taxon>Chlorophyta</taxon>
        <taxon>core chlorophytes</taxon>
        <taxon>Chlorophyceae</taxon>
        <taxon>CS clade</taxon>
        <taxon>Chlamydomonadales</taxon>
        <taxon>Chlamydomonadaceae</taxon>
        <taxon>Chlamydomonas</taxon>
    </lineage>
</organism>
<name>A0A835WB95_9CHLO</name>
<feature type="compositionally biased region" description="Low complexity" evidence="2">
    <location>
        <begin position="878"/>
        <end position="896"/>
    </location>
</feature>
<dbReference type="Proteomes" id="UP000613740">
    <property type="component" value="Unassembled WGS sequence"/>
</dbReference>
<protein>
    <submittedName>
        <fullName evidence="3">Uncharacterized protein</fullName>
    </submittedName>
</protein>